<reference evidence="2" key="1">
    <citation type="submission" date="2022-07" db="EMBL/GenBank/DDBJ databases">
        <title>Genome Sequence of Physisporinus lineatus.</title>
        <authorList>
            <person name="Buettner E."/>
        </authorList>
    </citation>
    <scope>NUCLEOTIDE SEQUENCE</scope>
    <source>
        <strain evidence="2">VT162</strain>
    </source>
</reference>
<feature type="compositionally biased region" description="Polar residues" evidence="1">
    <location>
        <begin position="200"/>
        <end position="210"/>
    </location>
</feature>
<feature type="region of interest" description="Disordered" evidence="1">
    <location>
        <begin position="1"/>
        <end position="33"/>
    </location>
</feature>
<dbReference type="EMBL" id="JANAWD010000722">
    <property type="protein sequence ID" value="KAJ3476325.1"/>
    <property type="molecule type" value="Genomic_DNA"/>
</dbReference>
<keyword evidence="3" id="KW-1185">Reference proteome</keyword>
<feature type="compositionally biased region" description="Basic and acidic residues" evidence="1">
    <location>
        <begin position="221"/>
        <end position="233"/>
    </location>
</feature>
<feature type="region of interest" description="Disordered" evidence="1">
    <location>
        <begin position="179"/>
        <end position="289"/>
    </location>
</feature>
<evidence type="ECO:0000313" key="3">
    <source>
        <dbReference type="Proteomes" id="UP001212997"/>
    </source>
</evidence>
<accession>A0AAD5UTP5</accession>
<organism evidence="2 3">
    <name type="scientific">Meripilus lineatus</name>
    <dbReference type="NCBI Taxonomy" id="2056292"/>
    <lineage>
        <taxon>Eukaryota</taxon>
        <taxon>Fungi</taxon>
        <taxon>Dikarya</taxon>
        <taxon>Basidiomycota</taxon>
        <taxon>Agaricomycotina</taxon>
        <taxon>Agaricomycetes</taxon>
        <taxon>Polyporales</taxon>
        <taxon>Meripilaceae</taxon>
        <taxon>Meripilus</taxon>
    </lineage>
</organism>
<feature type="compositionally biased region" description="Low complexity" evidence="1">
    <location>
        <begin position="240"/>
        <end position="255"/>
    </location>
</feature>
<dbReference type="Proteomes" id="UP001212997">
    <property type="component" value="Unassembled WGS sequence"/>
</dbReference>
<proteinExistence type="predicted"/>
<protein>
    <submittedName>
        <fullName evidence="2">Uncharacterized protein</fullName>
    </submittedName>
</protein>
<dbReference type="AlphaFoldDB" id="A0AAD5UTP5"/>
<evidence type="ECO:0000256" key="1">
    <source>
        <dbReference type="SAM" id="MobiDB-lite"/>
    </source>
</evidence>
<comment type="caution">
    <text evidence="2">The sequence shown here is derived from an EMBL/GenBank/DDBJ whole genome shotgun (WGS) entry which is preliminary data.</text>
</comment>
<evidence type="ECO:0000313" key="2">
    <source>
        <dbReference type="EMBL" id="KAJ3476325.1"/>
    </source>
</evidence>
<sequence>MAQHPHQIRMSSDEFDGDFDPDRVTPGKASGQDLDLNAGAAAEVTPYSYGASGHVPTLGIDSNVSPPPTEYGGGLQMSQQQPYGVSQMVSPLSPTGAPVYPAYGVMPPTTYNAAGVVGGPPPSAFPVGFAPAPSAPSAYSEPSAYSPSEPSTTYPDYPSYANYPVGPVAIGSIITQPQQQLPGATGPQDFRHPSPGPSLALTTSDGQSSSGRGGNGTLPSSKEREAMAERLHVANEMAAGGSIPSPMSSVGSPVMQHMDGGRLDVRVAEAPPPQEIPPSYDSIPRGPGA</sequence>
<gene>
    <name evidence="2" type="ORF">NLI96_g11235</name>
</gene>
<name>A0AAD5UTP5_9APHY</name>